<proteinExistence type="predicted"/>
<dbReference type="Proteomes" id="UP000274822">
    <property type="component" value="Unassembled WGS sequence"/>
</dbReference>
<reference evidence="2 3" key="1">
    <citation type="journal article" date="2018" name="New Phytol.">
        <title>Phylogenomics of Endogonaceae and evolution of mycorrhizas within Mucoromycota.</title>
        <authorList>
            <person name="Chang Y."/>
            <person name="Desiro A."/>
            <person name="Na H."/>
            <person name="Sandor L."/>
            <person name="Lipzen A."/>
            <person name="Clum A."/>
            <person name="Barry K."/>
            <person name="Grigoriev I.V."/>
            <person name="Martin F.M."/>
            <person name="Stajich J.E."/>
            <person name="Smith M.E."/>
            <person name="Bonito G."/>
            <person name="Spatafora J.W."/>
        </authorList>
    </citation>
    <scope>NUCLEOTIDE SEQUENCE [LARGE SCALE GENOMIC DNA]</scope>
    <source>
        <strain evidence="2 3">AD002</strain>
    </source>
</reference>
<comment type="caution">
    <text evidence="2">The sequence shown here is derived from an EMBL/GenBank/DDBJ whole genome shotgun (WGS) entry which is preliminary data.</text>
</comment>
<accession>A0A433Q1C1</accession>
<feature type="domain" description="Septin-type G" evidence="1">
    <location>
        <begin position="141"/>
        <end position="186"/>
    </location>
</feature>
<keyword evidence="3" id="KW-1185">Reference proteome</keyword>
<dbReference type="InterPro" id="IPR027417">
    <property type="entry name" value="P-loop_NTPase"/>
</dbReference>
<evidence type="ECO:0000313" key="2">
    <source>
        <dbReference type="EMBL" id="RUS23532.1"/>
    </source>
</evidence>
<name>A0A433Q1C1_9FUNG</name>
<evidence type="ECO:0000313" key="3">
    <source>
        <dbReference type="Proteomes" id="UP000274822"/>
    </source>
</evidence>
<dbReference type="EMBL" id="RBNJ01019478">
    <property type="protein sequence ID" value="RUS23532.1"/>
    <property type="molecule type" value="Genomic_DNA"/>
</dbReference>
<protein>
    <recommendedName>
        <fullName evidence="1">Septin-type G domain-containing protein</fullName>
    </recommendedName>
</protein>
<dbReference type="AlphaFoldDB" id="A0A433Q1C1"/>
<organism evidence="2 3">
    <name type="scientific">Jimgerdemannia flammicorona</name>
    <dbReference type="NCBI Taxonomy" id="994334"/>
    <lineage>
        <taxon>Eukaryota</taxon>
        <taxon>Fungi</taxon>
        <taxon>Fungi incertae sedis</taxon>
        <taxon>Mucoromycota</taxon>
        <taxon>Mucoromycotina</taxon>
        <taxon>Endogonomycetes</taxon>
        <taxon>Endogonales</taxon>
        <taxon>Endogonaceae</taxon>
        <taxon>Jimgerdemannia</taxon>
    </lineage>
</organism>
<feature type="non-terminal residue" evidence="2">
    <location>
        <position position="210"/>
    </location>
</feature>
<dbReference type="Pfam" id="PF00735">
    <property type="entry name" value="Septin"/>
    <property type="match status" value="1"/>
</dbReference>
<evidence type="ECO:0000259" key="1">
    <source>
        <dbReference type="Pfam" id="PF00735"/>
    </source>
</evidence>
<dbReference type="GO" id="GO:0005525">
    <property type="term" value="F:GTP binding"/>
    <property type="evidence" value="ECO:0007669"/>
    <property type="project" value="InterPro"/>
</dbReference>
<dbReference type="Gene3D" id="3.40.50.300">
    <property type="entry name" value="P-loop containing nucleotide triphosphate hydrolases"/>
    <property type="match status" value="1"/>
</dbReference>
<sequence length="210" mass="23646">MAPSQIAANGIGIANLPNQRHKIVAKRGANFTLMVVVWRKKNGRKTLDETRRSEPTLDALTRLVEMRRCHHRRESDPHENTLDLSLGRSLTRHAPTNPFTLLAPRKPVLLTPSSHLHTPHPPTSPSDRAHVLIRNLSLLFQSGESGLGKTTFINTLFTTAIKDYKNESRRHLKQLDRTVEIEITKAGESGDWEEVAVVDYAVRRKSVSSE</sequence>
<dbReference type="InterPro" id="IPR030379">
    <property type="entry name" value="G_SEPTIN_dom"/>
</dbReference>
<gene>
    <name evidence="2" type="ORF">BC938DRAFT_474989</name>
</gene>